<dbReference type="STRING" id="2094558.A0A314ZAP9"/>
<dbReference type="Pfam" id="PF00560">
    <property type="entry name" value="LRR_1"/>
    <property type="match status" value="2"/>
</dbReference>
<dbReference type="SUPFAM" id="SSF52058">
    <property type="entry name" value="L domain-like"/>
    <property type="match status" value="1"/>
</dbReference>
<dbReference type="Proteomes" id="UP000250321">
    <property type="component" value="Unassembled WGS sequence"/>
</dbReference>
<dbReference type="Gene3D" id="3.80.10.10">
    <property type="entry name" value="Ribonuclease Inhibitor"/>
    <property type="match status" value="1"/>
</dbReference>
<sequence>MDLRSSYPYPREPDEEWGSSLGGRINFTSLLVLDMSQNDFNTSSFPNWLFNLTSLRKLDLQWNSFNSPLPGELANLKFLEYLDLSNSGVQGQIARVSGNLAS</sequence>
<keyword evidence="1" id="KW-0675">Receptor</keyword>
<dbReference type="InterPro" id="IPR032675">
    <property type="entry name" value="LRR_dom_sf"/>
</dbReference>
<dbReference type="InterPro" id="IPR001611">
    <property type="entry name" value="Leu-rich_rpt"/>
</dbReference>
<dbReference type="EMBL" id="PJQY01000098">
    <property type="protein sequence ID" value="PQQ18762.1"/>
    <property type="molecule type" value="Genomic_DNA"/>
</dbReference>
<organism evidence="1 2">
    <name type="scientific">Prunus yedoensis var. nudiflora</name>
    <dbReference type="NCBI Taxonomy" id="2094558"/>
    <lineage>
        <taxon>Eukaryota</taxon>
        <taxon>Viridiplantae</taxon>
        <taxon>Streptophyta</taxon>
        <taxon>Embryophyta</taxon>
        <taxon>Tracheophyta</taxon>
        <taxon>Spermatophyta</taxon>
        <taxon>Magnoliopsida</taxon>
        <taxon>eudicotyledons</taxon>
        <taxon>Gunneridae</taxon>
        <taxon>Pentapetalae</taxon>
        <taxon>rosids</taxon>
        <taxon>fabids</taxon>
        <taxon>Rosales</taxon>
        <taxon>Rosaceae</taxon>
        <taxon>Amygdaloideae</taxon>
        <taxon>Amygdaleae</taxon>
        <taxon>Prunus</taxon>
    </lineage>
</organism>
<reference evidence="1 2" key="1">
    <citation type="submission" date="2018-02" db="EMBL/GenBank/DDBJ databases">
        <title>Draft genome of wild Prunus yedoensis var. nudiflora.</title>
        <authorList>
            <person name="Baek S."/>
            <person name="Kim J.-H."/>
            <person name="Choi K."/>
            <person name="Kim G.-B."/>
            <person name="Cho A."/>
            <person name="Jang H."/>
            <person name="Shin C.-H."/>
            <person name="Yu H.-J."/>
            <person name="Mun J.-H."/>
        </authorList>
    </citation>
    <scope>NUCLEOTIDE SEQUENCE [LARGE SCALE GENOMIC DNA]</scope>
    <source>
        <strain evidence="2">cv. Jeju island</strain>
        <tissue evidence="1">Leaf</tissue>
    </source>
</reference>
<protein>
    <submittedName>
        <fullName evidence="1">Receptor-like protein 12</fullName>
    </submittedName>
</protein>
<evidence type="ECO:0000313" key="2">
    <source>
        <dbReference type="Proteomes" id="UP000250321"/>
    </source>
</evidence>
<evidence type="ECO:0000313" key="1">
    <source>
        <dbReference type="EMBL" id="PQQ18762.1"/>
    </source>
</evidence>
<dbReference type="AlphaFoldDB" id="A0A314ZAP9"/>
<keyword evidence="2" id="KW-1185">Reference proteome</keyword>
<name>A0A314ZAP9_PRUYE</name>
<dbReference type="PANTHER" id="PTHR48057:SF7">
    <property type="entry name" value="LEUCINE-RICH REPEAT SERINE_THREONINE-PROTEIN KINASE 1"/>
    <property type="match status" value="1"/>
</dbReference>
<comment type="caution">
    <text evidence="1">The sequence shown here is derived from an EMBL/GenBank/DDBJ whole genome shotgun (WGS) entry which is preliminary data.</text>
</comment>
<dbReference type="OrthoDB" id="1600340at2759"/>
<proteinExistence type="predicted"/>
<gene>
    <name evidence="1" type="ORF">Pyn_16083</name>
</gene>
<dbReference type="PANTHER" id="PTHR48057">
    <property type="entry name" value="LEUCINE-RICH REPEAT SERINE/THREONINE-PROTEIN KINASE 1"/>
    <property type="match status" value="1"/>
</dbReference>
<accession>A0A314ZAP9</accession>
<dbReference type="InterPro" id="IPR052595">
    <property type="entry name" value="LRRC69/RLP"/>
</dbReference>